<reference evidence="4" key="1">
    <citation type="submission" date="2015-07" db="EMBL/GenBank/DDBJ databases">
        <title>Discovery of a poly(ethylene terephthalate assimilation.</title>
        <authorList>
            <person name="Yoshida S."/>
            <person name="Hiraga K."/>
            <person name="Takehana T."/>
            <person name="Taniguchi I."/>
            <person name="Yamaji H."/>
            <person name="Maeda Y."/>
            <person name="Toyohara K."/>
            <person name="Miyamoto K."/>
            <person name="Kimura Y."/>
            <person name="Oda K."/>
        </authorList>
    </citation>
    <scope>NUCLEOTIDE SEQUENCE [LARGE SCALE GENOMIC DNA]</scope>
    <source>
        <strain evidence="4">NBRC 110686 / TISTR 2288 / 201-F6</strain>
    </source>
</reference>
<evidence type="ECO:0000313" key="4">
    <source>
        <dbReference type="Proteomes" id="UP000037660"/>
    </source>
</evidence>
<dbReference type="InterPro" id="IPR023387">
    <property type="entry name" value="DUF1653-like_dom"/>
</dbReference>
<dbReference type="InterPro" id="IPR037135">
    <property type="entry name" value="DUF1653-like_dom_sf"/>
</dbReference>
<protein>
    <recommendedName>
        <fullName evidence="2">DUF1653 domain-containing protein</fullName>
    </recommendedName>
</protein>
<proteinExistence type="predicted"/>
<gene>
    <name evidence="3" type="ORF">ISF6_1835</name>
</gene>
<comment type="caution">
    <text evidence="3">The sequence shown here is derived from an EMBL/GenBank/DDBJ whole genome shotgun (WGS) entry which is preliminary data.</text>
</comment>
<evidence type="ECO:0000313" key="3">
    <source>
        <dbReference type="EMBL" id="GAP35995.1"/>
    </source>
</evidence>
<dbReference type="EMBL" id="BBYR01000030">
    <property type="protein sequence ID" value="GAP35995.1"/>
    <property type="molecule type" value="Genomic_DNA"/>
</dbReference>
<feature type="domain" description="DUF1653" evidence="2">
    <location>
        <begin position="37"/>
        <end position="97"/>
    </location>
</feature>
<evidence type="ECO:0000256" key="1">
    <source>
        <dbReference type="SAM" id="MobiDB-lite"/>
    </source>
</evidence>
<name>A0A0K8P1E7_PISS1</name>
<organism evidence="3 4">
    <name type="scientific">Piscinibacter sakaiensis</name>
    <name type="common">Ideonella sakaiensis</name>
    <dbReference type="NCBI Taxonomy" id="1547922"/>
    <lineage>
        <taxon>Bacteria</taxon>
        <taxon>Pseudomonadati</taxon>
        <taxon>Pseudomonadota</taxon>
        <taxon>Betaproteobacteria</taxon>
        <taxon>Burkholderiales</taxon>
        <taxon>Sphaerotilaceae</taxon>
        <taxon>Piscinibacter</taxon>
    </lineage>
</organism>
<dbReference type="Gene3D" id="2.30.30.320">
    <property type="entry name" value="DUF1653-like domain"/>
    <property type="match status" value="1"/>
</dbReference>
<keyword evidence="4" id="KW-1185">Reference proteome</keyword>
<dbReference type="Proteomes" id="UP000037660">
    <property type="component" value="Unassembled WGS sequence"/>
</dbReference>
<dbReference type="AlphaFoldDB" id="A0A0K8P1E7"/>
<accession>A0A0K8P1E7</accession>
<sequence>MPAPTDPPPGRVAASPAAAAVSLAGSDLPPLPALRPGRYRHHKGGRYRVLGVVRHSETLEPMALYRPLDAAVGDWVRPYAMFVETVEVDGRVLPRFRCEEPPDGCEAQPVDAPGGCAGASVDPGGSTGIADPPGAGPAGSGGPLTEDLQATVARMEARLGADPRPAVAAAWMHYRALCPRFEADLAASPRDALLARASALMLLQAIASGG</sequence>
<dbReference type="OrthoDB" id="371169at2"/>
<reference evidence="3 4" key="2">
    <citation type="journal article" date="2016" name="Science">
        <title>A bacterium that degrades and assimilates poly(ethylene terephthalate).</title>
        <authorList>
            <person name="Yoshida S."/>
            <person name="Hiraga K."/>
            <person name="Takehana T."/>
            <person name="Taniguchi I."/>
            <person name="Yamaji H."/>
            <person name="Maeda Y."/>
            <person name="Toyohara K."/>
            <person name="Miyamoto K."/>
            <person name="Kimura Y."/>
            <person name="Oda K."/>
        </authorList>
    </citation>
    <scope>NUCLEOTIDE SEQUENCE [LARGE SCALE GENOMIC DNA]</scope>
    <source>
        <strain evidence="4">NBRC 110686 / TISTR 2288 / 201-F6</strain>
    </source>
</reference>
<evidence type="ECO:0000259" key="2">
    <source>
        <dbReference type="Pfam" id="PF07866"/>
    </source>
</evidence>
<dbReference type="Pfam" id="PF07866">
    <property type="entry name" value="DUF1653"/>
    <property type="match status" value="1"/>
</dbReference>
<dbReference type="STRING" id="1547922.ISF6_1835"/>
<feature type="region of interest" description="Disordered" evidence="1">
    <location>
        <begin position="120"/>
        <end position="145"/>
    </location>
</feature>